<feature type="domain" description="AAA+ ATPase" evidence="2">
    <location>
        <begin position="42"/>
        <end position="216"/>
    </location>
</feature>
<gene>
    <name evidence="3" type="ORF">FSZ31_08100</name>
</gene>
<organism evidence="3 4">
    <name type="scientific">Flavisphingopyxis soli</name>
    <dbReference type="NCBI Taxonomy" id="2601267"/>
    <lineage>
        <taxon>Bacteria</taxon>
        <taxon>Pseudomonadati</taxon>
        <taxon>Pseudomonadota</taxon>
        <taxon>Alphaproteobacteria</taxon>
        <taxon>Sphingomonadales</taxon>
        <taxon>Sphingopyxidaceae</taxon>
        <taxon>Flavisphingopyxis</taxon>
    </lineage>
</organism>
<sequence length="372" mass="40556">MYDQYYGLSGKPFQLTPDPAFYFESATHRKAMSYLGYGLAQGEGLIVITGEIGAGKSTLVAHLMDTIDDRRLTAAQLVSTQVGPDDLIRLVATKFGIDSEGADKADLLRDIEDFLNAQARAGKRTLLVVDEAQNLPLAALEELRMFSNFQLGNQPLMQIFLLGQPEFRDTFQESPSLEQLRQRVIATHHLEPMEADEVEPYILHRLAKVGWDGNPRFTADAMDELYKASGGIPRRLNVIAGRVMLAGAIDEASRIDGEMVREVVSDMGADADAAKESRATAAALQDAAPAAAPVAADARPVEFAPAAMTLAVDGDRVQHARDSRVAALEARIAELEAQIADQEAELRRAVTLMINWIDDGDVGRPTRRTRAA</sequence>
<dbReference type="GO" id="GO:0016887">
    <property type="term" value="F:ATP hydrolysis activity"/>
    <property type="evidence" value="ECO:0007669"/>
    <property type="project" value="InterPro"/>
</dbReference>
<dbReference type="InterPro" id="IPR027417">
    <property type="entry name" value="P-loop_NTPase"/>
</dbReference>
<dbReference type="PANTHER" id="PTHR35894:SF1">
    <property type="entry name" value="PHOSPHORIBULOKINASE _ URIDINE KINASE FAMILY"/>
    <property type="match status" value="1"/>
</dbReference>
<dbReference type="SMART" id="SM00382">
    <property type="entry name" value="AAA"/>
    <property type="match status" value="1"/>
</dbReference>
<dbReference type="AlphaFoldDB" id="A0A5C6U8U2"/>
<reference evidence="3 4" key="1">
    <citation type="submission" date="2019-08" db="EMBL/GenBank/DDBJ databases">
        <title>Sphingorhabdus soil sp. nov., isolated from arctic soil.</title>
        <authorList>
            <person name="Liu Y."/>
        </authorList>
    </citation>
    <scope>NUCLEOTIDE SEQUENCE [LARGE SCALE GENOMIC DNA]</scope>
    <source>
        <strain evidence="3 4">D-2Q-5-6</strain>
    </source>
</reference>
<dbReference type="InterPro" id="IPR003593">
    <property type="entry name" value="AAA+_ATPase"/>
</dbReference>
<dbReference type="SUPFAM" id="SSF52540">
    <property type="entry name" value="P-loop containing nucleoside triphosphate hydrolases"/>
    <property type="match status" value="1"/>
</dbReference>
<comment type="caution">
    <text evidence="3">The sequence shown here is derived from an EMBL/GenBank/DDBJ whole genome shotgun (WGS) entry which is preliminary data.</text>
</comment>
<feature type="coiled-coil region" evidence="1">
    <location>
        <begin position="325"/>
        <end position="352"/>
    </location>
</feature>
<dbReference type="InterPro" id="IPR017466">
    <property type="entry name" value="XrtA-assoc_ATPase-like"/>
</dbReference>
<evidence type="ECO:0000313" key="3">
    <source>
        <dbReference type="EMBL" id="TXC69302.1"/>
    </source>
</evidence>
<proteinExistence type="predicted"/>
<dbReference type="OrthoDB" id="7828921at2"/>
<dbReference type="Proteomes" id="UP000321129">
    <property type="component" value="Unassembled WGS sequence"/>
</dbReference>
<dbReference type="EMBL" id="VOPY01000002">
    <property type="protein sequence ID" value="TXC69302.1"/>
    <property type="molecule type" value="Genomic_DNA"/>
</dbReference>
<dbReference type="PRINTS" id="PR00364">
    <property type="entry name" value="DISEASERSIST"/>
</dbReference>
<dbReference type="Pfam" id="PF13401">
    <property type="entry name" value="AAA_22"/>
    <property type="match status" value="1"/>
</dbReference>
<evidence type="ECO:0000256" key="1">
    <source>
        <dbReference type="SAM" id="Coils"/>
    </source>
</evidence>
<keyword evidence="1" id="KW-0175">Coiled coil</keyword>
<evidence type="ECO:0000259" key="2">
    <source>
        <dbReference type="SMART" id="SM00382"/>
    </source>
</evidence>
<evidence type="ECO:0000313" key="4">
    <source>
        <dbReference type="Proteomes" id="UP000321129"/>
    </source>
</evidence>
<dbReference type="InterPro" id="IPR049945">
    <property type="entry name" value="AAA_22"/>
</dbReference>
<name>A0A5C6U8U2_9SPHN</name>
<keyword evidence="4" id="KW-1185">Reference proteome</keyword>
<dbReference type="NCBIfam" id="TIGR03015">
    <property type="entry name" value="pepcterm_ATPase"/>
    <property type="match status" value="1"/>
</dbReference>
<dbReference type="RefSeq" id="WP_147123253.1">
    <property type="nucleotide sequence ID" value="NZ_VOPY01000002.1"/>
</dbReference>
<dbReference type="Gene3D" id="3.40.50.300">
    <property type="entry name" value="P-loop containing nucleotide triphosphate hydrolases"/>
    <property type="match status" value="1"/>
</dbReference>
<accession>A0A5C6U8U2</accession>
<protein>
    <submittedName>
        <fullName evidence="3">AAA family ATPase</fullName>
    </submittedName>
</protein>
<dbReference type="PANTHER" id="PTHR35894">
    <property type="entry name" value="GENERAL SECRETION PATHWAY PROTEIN A-RELATED"/>
    <property type="match status" value="1"/>
</dbReference>
<dbReference type="InterPro" id="IPR052026">
    <property type="entry name" value="ExeA_AAA_ATPase_DNA-bind"/>
</dbReference>